<evidence type="ECO:0000313" key="4">
    <source>
        <dbReference type="EMBL" id="MBO8458317.1"/>
    </source>
</evidence>
<dbReference type="PANTHER" id="PTHR43156:SF2">
    <property type="entry name" value="STAGE II SPORULATION PROTEIN E"/>
    <property type="match status" value="1"/>
</dbReference>
<feature type="domain" description="Response regulatory" evidence="3">
    <location>
        <begin position="159"/>
        <end position="274"/>
    </location>
</feature>
<dbReference type="Gene3D" id="3.40.50.2300">
    <property type="match status" value="1"/>
</dbReference>
<keyword evidence="2" id="KW-0597">Phosphoprotein</keyword>
<evidence type="ECO:0000259" key="3">
    <source>
        <dbReference type="PROSITE" id="PS50110"/>
    </source>
</evidence>
<reference evidence="4" key="2">
    <citation type="journal article" date="2021" name="PeerJ">
        <title>Extensive microbial diversity within the chicken gut microbiome revealed by metagenomics and culture.</title>
        <authorList>
            <person name="Gilroy R."/>
            <person name="Ravi A."/>
            <person name="Getino M."/>
            <person name="Pursley I."/>
            <person name="Horton D.L."/>
            <person name="Alikhan N.F."/>
            <person name="Baker D."/>
            <person name="Gharbi K."/>
            <person name="Hall N."/>
            <person name="Watson M."/>
            <person name="Adriaenssens E.M."/>
            <person name="Foster-Nyarko E."/>
            <person name="Jarju S."/>
            <person name="Secka A."/>
            <person name="Antonio M."/>
            <person name="Oren A."/>
            <person name="Chaudhuri R.R."/>
            <person name="La Ragione R."/>
            <person name="Hildebrand F."/>
            <person name="Pallen M.J."/>
        </authorList>
    </citation>
    <scope>NUCLEOTIDE SEQUENCE</scope>
    <source>
        <strain evidence="4">10532</strain>
    </source>
</reference>
<gene>
    <name evidence="4" type="ORF">IAA81_08860</name>
</gene>
<dbReference type="InterPro" id="IPR052016">
    <property type="entry name" value="Bact_Sigma-Reg"/>
</dbReference>
<dbReference type="SUPFAM" id="SSF52172">
    <property type="entry name" value="CheY-like"/>
    <property type="match status" value="1"/>
</dbReference>
<dbReference type="Pfam" id="PF00072">
    <property type="entry name" value="Response_reg"/>
    <property type="match status" value="1"/>
</dbReference>
<dbReference type="AlphaFoldDB" id="A0A9D9HQE5"/>
<accession>A0A9D9HQE5</accession>
<dbReference type="Gene3D" id="3.60.40.10">
    <property type="entry name" value="PPM-type phosphatase domain"/>
    <property type="match status" value="1"/>
</dbReference>
<reference evidence="4" key="1">
    <citation type="submission" date="2020-10" db="EMBL/GenBank/DDBJ databases">
        <authorList>
            <person name="Gilroy R."/>
        </authorList>
    </citation>
    <scope>NUCLEOTIDE SEQUENCE</scope>
    <source>
        <strain evidence="4">10532</strain>
    </source>
</reference>
<dbReference type="InterPro" id="IPR001789">
    <property type="entry name" value="Sig_transdc_resp-reg_receiver"/>
</dbReference>
<dbReference type="SMART" id="SM00331">
    <property type="entry name" value="PP2C_SIG"/>
    <property type="match status" value="1"/>
</dbReference>
<name>A0A9D9HQE5_9SPIR</name>
<protein>
    <submittedName>
        <fullName evidence="4">SpoIIE family protein phosphatase</fullName>
    </submittedName>
</protein>
<dbReference type="InterPro" id="IPR011006">
    <property type="entry name" value="CheY-like_superfamily"/>
</dbReference>
<dbReference type="GO" id="GO:0000160">
    <property type="term" value="P:phosphorelay signal transduction system"/>
    <property type="evidence" value="ECO:0007669"/>
    <property type="project" value="InterPro"/>
</dbReference>
<comment type="caution">
    <text evidence="4">The sequence shown here is derived from an EMBL/GenBank/DDBJ whole genome shotgun (WGS) entry which is preliminary data.</text>
</comment>
<dbReference type="InterPro" id="IPR036457">
    <property type="entry name" value="PPM-type-like_dom_sf"/>
</dbReference>
<evidence type="ECO:0000313" key="5">
    <source>
        <dbReference type="Proteomes" id="UP000823638"/>
    </source>
</evidence>
<dbReference type="EMBL" id="JADIMM010000103">
    <property type="protein sequence ID" value="MBO8458317.1"/>
    <property type="molecule type" value="Genomic_DNA"/>
</dbReference>
<evidence type="ECO:0000256" key="1">
    <source>
        <dbReference type="ARBA" id="ARBA00022801"/>
    </source>
</evidence>
<dbReference type="PROSITE" id="PS50110">
    <property type="entry name" value="RESPONSE_REGULATORY"/>
    <property type="match status" value="1"/>
</dbReference>
<feature type="modified residue" description="4-aspartylphosphate" evidence="2">
    <location>
        <position position="208"/>
    </location>
</feature>
<dbReference type="Pfam" id="PF07228">
    <property type="entry name" value="SpoIIE"/>
    <property type="match status" value="1"/>
</dbReference>
<dbReference type="GO" id="GO:0016791">
    <property type="term" value="F:phosphatase activity"/>
    <property type="evidence" value="ECO:0007669"/>
    <property type="project" value="TreeGrafter"/>
</dbReference>
<sequence length="537" mass="60554">MTPISAESLRIISRHLNHISGYSDMLRVDTRLAGFLSESEDFRLLSNEAAEIQFILTQIKDSPDDGDLITVAREEIARHLYIILFKLVKIGRDIPGDLFSQFKEQINQVKSAAFELTRIFEDHLDINPDASFERTNRDVSISAQEDSGGAGIEGEGDGSVLILGMSIDLRNKVASVVSSLKLEITPVYEDSEVMEYLKNYDVALVILDISWNRKGLDLIRAIKTDPVYFTTPVIVVSNSQDPAMIIKAIELDVEDFMPEDFIDCLFVARIKACISRHRQLRQRDLYVKKLEASRIRIARDLEAGSEYVRGLLPAPIDSKQLSIDWIFIPSLVLGGDIFGYHWISKTELAVYLIDVSGHGTEASLLSVSIMNVLKNKVLRDADFANPASVLKALNKTFLIEEQNNMYFTAWYGVLNFESRVLTFASGGSQPAILFPPDSPCENLSTHGLIIGLDQEAEYENGTRFMSPGSNLYIFSDGIFEIRKKDNQMMNLQEFTEMLSIYSPEKESLTEFASRVSELSKEKKFEDDVSFIRISFKE</sequence>
<proteinExistence type="predicted"/>
<organism evidence="4 5">
    <name type="scientific">Candidatus Gallitreponema excrementavium</name>
    <dbReference type="NCBI Taxonomy" id="2840840"/>
    <lineage>
        <taxon>Bacteria</taxon>
        <taxon>Pseudomonadati</taxon>
        <taxon>Spirochaetota</taxon>
        <taxon>Spirochaetia</taxon>
        <taxon>Spirochaetales</taxon>
        <taxon>Candidatus Gallitreponema</taxon>
    </lineage>
</organism>
<dbReference type="SUPFAM" id="SSF81606">
    <property type="entry name" value="PP2C-like"/>
    <property type="match status" value="1"/>
</dbReference>
<evidence type="ECO:0000256" key="2">
    <source>
        <dbReference type="PROSITE-ProRule" id="PRU00169"/>
    </source>
</evidence>
<keyword evidence="1" id="KW-0378">Hydrolase</keyword>
<dbReference type="InterPro" id="IPR001932">
    <property type="entry name" value="PPM-type_phosphatase-like_dom"/>
</dbReference>
<dbReference type="Proteomes" id="UP000823638">
    <property type="component" value="Unassembled WGS sequence"/>
</dbReference>
<dbReference type="PANTHER" id="PTHR43156">
    <property type="entry name" value="STAGE II SPORULATION PROTEIN E-RELATED"/>
    <property type="match status" value="1"/>
</dbReference>